<dbReference type="AlphaFoldDB" id="A0A8R1HIM5"/>
<dbReference type="EnsemblMetazoa" id="CJA02873.1">
    <property type="protein sequence ID" value="CJA02873.1"/>
    <property type="gene ID" value="WBGene00122077"/>
</dbReference>
<reference evidence="1" key="2">
    <citation type="submission" date="2022-06" db="UniProtKB">
        <authorList>
            <consortium name="EnsemblMetazoa"/>
        </authorList>
    </citation>
    <scope>IDENTIFICATION</scope>
    <source>
        <strain evidence="1">DF5081</strain>
    </source>
</reference>
<dbReference type="Proteomes" id="UP000005237">
    <property type="component" value="Unassembled WGS sequence"/>
</dbReference>
<sequence>MSSQKKSNPTEVHISTGRELVQRTLVFRNTSGKDFVLKLHASHTAIQFPTNVFRFPPNSHRVIQFRVDSRVLSQWDKTRLSIKGYVLPVYAKSLKAFIDQKSEAGTAAQEAFSLNVKFTDQFSAPQTVVNLPGRASCIESMDHPVDVEELDTATAVNIEKGSCEILDLGLLEIENR</sequence>
<proteinExistence type="predicted"/>
<evidence type="ECO:0000313" key="2">
    <source>
        <dbReference type="Proteomes" id="UP000005237"/>
    </source>
</evidence>
<name>A0A8R1HIM5_CAEJA</name>
<accession>A0A8R1HIM5</accession>
<protein>
    <recommendedName>
        <fullName evidence="3">Major sperm protein</fullName>
    </recommendedName>
</protein>
<evidence type="ECO:0008006" key="3">
    <source>
        <dbReference type="Google" id="ProtNLM"/>
    </source>
</evidence>
<reference evidence="2" key="1">
    <citation type="submission" date="2010-08" db="EMBL/GenBank/DDBJ databases">
        <authorList>
            <consortium name="Caenorhabditis japonica Sequencing Consortium"/>
            <person name="Wilson R.K."/>
        </authorList>
    </citation>
    <scope>NUCLEOTIDE SEQUENCE [LARGE SCALE GENOMIC DNA]</scope>
    <source>
        <strain evidence="2">DF5081</strain>
    </source>
</reference>
<keyword evidence="2" id="KW-1185">Reference proteome</keyword>
<organism evidence="1 2">
    <name type="scientific">Caenorhabditis japonica</name>
    <dbReference type="NCBI Taxonomy" id="281687"/>
    <lineage>
        <taxon>Eukaryota</taxon>
        <taxon>Metazoa</taxon>
        <taxon>Ecdysozoa</taxon>
        <taxon>Nematoda</taxon>
        <taxon>Chromadorea</taxon>
        <taxon>Rhabditida</taxon>
        <taxon>Rhabditina</taxon>
        <taxon>Rhabditomorpha</taxon>
        <taxon>Rhabditoidea</taxon>
        <taxon>Rhabditidae</taxon>
        <taxon>Peloderinae</taxon>
        <taxon>Caenorhabditis</taxon>
    </lineage>
</organism>
<evidence type="ECO:0000313" key="1">
    <source>
        <dbReference type="EnsemblMetazoa" id="CJA02873.1"/>
    </source>
</evidence>